<dbReference type="RefSeq" id="XP_005783399.1">
    <property type="nucleotide sequence ID" value="XM_005783342.1"/>
</dbReference>
<dbReference type="PaxDb" id="2903-EOD08069"/>
<keyword evidence="2" id="KW-0067">ATP-binding</keyword>
<organism evidence="8 9">
    <name type="scientific">Emiliania huxleyi (strain CCMP1516)</name>
    <dbReference type="NCBI Taxonomy" id="280463"/>
    <lineage>
        <taxon>Eukaryota</taxon>
        <taxon>Haptista</taxon>
        <taxon>Haptophyta</taxon>
        <taxon>Prymnesiophyceae</taxon>
        <taxon>Isochrysidales</taxon>
        <taxon>Noelaerhabdaceae</taxon>
        <taxon>Emiliania</taxon>
    </lineage>
</organism>
<dbReference type="KEGG" id="ehx:EMIHUDRAFT_60855"/>
<dbReference type="GeneID" id="17276243"/>
<dbReference type="STRING" id="2903.R1DH88"/>
<protein>
    <recommendedName>
        <fullName evidence="7">Myosin motor domain-containing protein</fullName>
    </recommendedName>
</protein>
<reference evidence="9" key="1">
    <citation type="journal article" date="2013" name="Nature">
        <title>Pan genome of the phytoplankton Emiliania underpins its global distribution.</title>
        <authorList>
            <person name="Read B.A."/>
            <person name="Kegel J."/>
            <person name="Klute M.J."/>
            <person name="Kuo A."/>
            <person name="Lefebvre S.C."/>
            <person name="Maumus F."/>
            <person name="Mayer C."/>
            <person name="Miller J."/>
            <person name="Monier A."/>
            <person name="Salamov A."/>
            <person name="Young J."/>
            <person name="Aguilar M."/>
            <person name="Claverie J.M."/>
            <person name="Frickenhaus S."/>
            <person name="Gonzalez K."/>
            <person name="Herman E.K."/>
            <person name="Lin Y.C."/>
            <person name="Napier J."/>
            <person name="Ogata H."/>
            <person name="Sarno A.F."/>
            <person name="Shmutz J."/>
            <person name="Schroeder D."/>
            <person name="de Vargas C."/>
            <person name="Verret F."/>
            <person name="von Dassow P."/>
            <person name="Valentin K."/>
            <person name="Van de Peer Y."/>
            <person name="Wheeler G."/>
            <person name="Dacks J.B."/>
            <person name="Delwiche C.F."/>
            <person name="Dyhrman S.T."/>
            <person name="Glockner G."/>
            <person name="John U."/>
            <person name="Richards T."/>
            <person name="Worden A.Z."/>
            <person name="Zhang X."/>
            <person name="Grigoriev I.V."/>
            <person name="Allen A.E."/>
            <person name="Bidle K."/>
            <person name="Borodovsky M."/>
            <person name="Bowler C."/>
            <person name="Brownlee C."/>
            <person name="Cock J.M."/>
            <person name="Elias M."/>
            <person name="Gladyshev V.N."/>
            <person name="Groth M."/>
            <person name="Guda C."/>
            <person name="Hadaegh A."/>
            <person name="Iglesias-Rodriguez M.D."/>
            <person name="Jenkins J."/>
            <person name="Jones B.M."/>
            <person name="Lawson T."/>
            <person name="Leese F."/>
            <person name="Lindquist E."/>
            <person name="Lobanov A."/>
            <person name="Lomsadze A."/>
            <person name="Malik S.B."/>
            <person name="Marsh M.E."/>
            <person name="Mackinder L."/>
            <person name="Mock T."/>
            <person name="Mueller-Roeber B."/>
            <person name="Pagarete A."/>
            <person name="Parker M."/>
            <person name="Probert I."/>
            <person name="Quesneville H."/>
            <person name="Raines C."/>
            <person name="Rensing S.A."/>
            <person name="Riano-Pachon D.M."/>
            <person name="Richier S."/>
            <person name="Rokitta S."/>
            <person name="Shiraiwa Y."/>
            <person name="Soanes D.M."/>
            <person name="van der Giezen M."/>
            <person name="Wahlund T.M."/>
            <person name="Williams B."/>
            <person name="Wilson W."/>
            <person name="Wolfe G."/>
            <person name="Wurch L.L."/>
        </authorList>
    </citation>
    <scope>NUCLEOTIDE SEQUENCE</scope>
</reference>
<dbReference type="Proteomes" id="UP000013827">
    <property type="component" value="Unassembled WGS sequence"/>
</dbReference>
<dbReference type="Pfam" id="PF00063">
    <property type="entry name" value="Myosin_head"/>
    <property type="match status" value="1"/>
</dbReference>
<keyword evidence="4" id="KW-0505">Motor protein</keyword>
<comment type="caution">
    <text evidence="6">Lacks conserved residue(s) required for the propagation of feature annotation.</text>
</comment>
<reference evidence="8" key="2">
    <citation type="submission" date="2024-10" db="UniProtKB">
        <authorList>
            <consortium name="EnsemblProtists"/>
        </authorList>
    </citation>
    <scope>IDENTIFICATION</scope>
</reference>
<dbReference type="GO" id="GO:0016459">
    <property type="term" value="C:myosin complex"/>
    <property type="evidence" value="ECO:0007669"/>
    <property type="project" value="UniProtKB-KW"/>
</dbReference>
<feature type="domain" description="Myosin motor" evidence="7">
    <location>
        <begin position="1"/>
        <end position="83"/>
    </location>
</feature>
<dbReference type="InterPro" id="IPR001609">
    <property type="entry name" value="Myosin_head_motor_dom-like"/>
</dbReference>
<evidence type="ECO:0000256" key="6">
    <source>
        <dbReference type="PROSITE-ProRule" id="PRU00782"/>
    </source>
</evidence>
<evidence type="ECO:0000259" key="7">
    <source>
        <dbReference type="PROSITE" id="PS51456"/>
    </source>
</evidence>
<dbReference type="GO" id="GO:0051015">
    <property type="term" value="F:actin filament binding"/>
    <property type="evidence" value="ECO:0007669"/>
    <property type="project" value="TreeGrafter"/>
</dbReference>
<accession>A0A0D3I9Y4</accession>
<dbReference type="Gene3D" id="3.40.850.10">
    <property type="entry name" value="Kinesin motor domain"/>
    <property type="match status" value="1"/>
</dbReference>
<name>A0A0D3I9Y4_EMIH1</name>
<keyword evidence="9" id="KW-1185">Reference proteome</keyword>
<keyword evidence="3 6" id="KW-0518">Myosin</keyword>
<sequence>EAFGNASTGRNSNSSRFGKLIEVHYSSASASASASSSAASSATAASSAATAPSRICGARIVDFLLERTRVTGAAAGEGNFHIL</sequence>
<proteinExistence type="inferred from homology"/>
<evidence type="ECO:0000256" key="1">
    <source>
        <dbReference type="ARBA" id="ARBA00022741"/>
    </source>
</evidence>
<dbReference type="RefSeq" id="XP_005760498.1">
    <property type="nucleotide sequence ID" value="XM_005760441.1"/>
</dbReference>
<evidence type="ECO:0000313" key="8">
    <source>
        <dbReference type="EnsemblProtists" id="EOD08069"/>
    </source>
</evidence>
<dbReference type="GO" id="GO:0016020">
    <property type="term" value="C:membrane"/>
    <property type="evidence" value="ECO:0007669"/>
    <property type="project" value="TreeGrafter"/>
</dbReference>
<keyword evidence="1" id="KW-0547">Nucleotide-binding</keyword>
<evidence type="ECO:0000256" key="3">
    <source>
        <dbReference type="ARBA" id="ARBA00023123"/>
    </source>
</evidence>
<dbReference type="EnsemblProtists" id="EOD30970">
    <property type="protein sequence ID" value="EOD30970"/>
    <property type="gene ID" value="EMIHUDRAFT_60855"/>
</dbReference>
<evidence type="ECO:0000313" key="9">
    <source>
        <dbReference type="Proteomes" id="UP000013827"/>
    </source>
</evidence>
<dbReference type="InterPro" id="IPR027417">
    <property type="entry name" value="P-loop_NTPase"/>
</dbReference>
<dbReference type="EnsemblProtists" id="EOD08069">
    <property type="protein sequence ID" value="EOD08069"/>
    <property type="gene ID" value="EMIHUDRAFT_77163"/>
</dbReference>
<dbReference type="SUPFAM" id="SSF52540">
    <property type="entry name" value="P-loop containing nucleoside triphosphate hydrolases"/>
    <property type="match status" value="1"/>
</dbReference>
<dbReference type="AlphaFoldDB" id="A0A0D3I9Y4"/>
<evidence type="ECO:0000256" key="2">
    <source>
        <dbReference type="ARBA" id="ARBA00022840"/>
    </source>
</evidence>
<dbReference type="KEGG" id="ehx:EMIHUDRAFT_77163"/>
<dbReference type="GO" id="GO:0005737">
    <property type="term" value="C:cytoplasm"/>
    <property type="evidence" value="ECO:0007669"/>
    <property type="project" value="TreeGrafter"/>
</dbReference>
<comment type="similarity">
    <text evidence="6">Belongs to the TRAFAC class myosin-kinesin ATPase superfamily. Myosin family.</text>
</comment>
<dbReference type="GO" id="GO:0007015">
    <property type="term" value="P:actin filament organization"/>
    <property type="evidence" value="ECO:0007669"/>
    <property type="project" value="TreeGrafter"/>
</dbReference>
<dbReference type="PROSITE" id="PS51456">
    <property type="entry name" value="MYOSIN_MOTOR"/>
    <property type="match status" value="1"/>
</dbReference>
<dbReference type="GeneID" id="17254221"/>
<dbReference type="PANTHER" id="PTHR13140">
    <property type="entry name" value="MYOSIN"/>
    <property type="match status" value="1"/>
</dbReference>
<keyword evidence="5 6" id="KW-0009">Actin-binding</keyword>
<evidence type="ECO:0000256" key="5">
    <source>
        <dbReference type="ARBA" id="ARBA00023203"/>
    </source>
</evidence>
<dbReference type="PANTHER" id="PTHR13140:SF706">
    <property type="entry name" value="DILUTE CLASS UNCONVENTIONAL MYOSIN, ISOFORM C"/>
    <property type="match status" value="1"/>
</dbReference>
<dbReference type="InterPro" id="IPR036961">
    <property type="entry name" value="Kinesin_motor_dom_sf"/>
</dbReference>
<dbReference type="GO" id="GO:0005524">
    <property type="term" value="F:ATP binding"/>
    <property type="evidence" value="ECO:0007669"/>
    <property type="project" value="UniProtKB-KW"/>
</dbReference>
<dbReference type="HOGENOM" id="CLU_2549981_0_0_1"/>
<dbReference type="GO" id="GO:0000146">
    <property type="term" value="F:microfilament motor activity"/>
    <property type="evidence" value="ECO:0007669"/>
    <property type="project" value="TreeGrafter"/>
</dbReference>
<dbReference type="eggNOG" id="KOG0160">
    <property type="taxonomic scope" value="Eukaryota"/>
</dbReference>
<evidence type="ECO:0000256" key="4">
    <source>
        <dbReference type="ARBA" id="ARBA00023175"/>
    </source>
</evidence>